<sequence length="1396" mass="151282">MSTTAQGTAQAAVETTEVQQLTPDTLNDTHSPAPAKKNRWSLKPEKHNEKQHHSRSATPSDNGTNTTTTKINGKGQVKKELKALEDAANKQKEEFPPVPFFALYRFTTKFEVFLNLVGIVCAVASGAAQPLMTLMFGNLTVAFVDFGTAAANAFQSGASPEAFAALQQAADHFRSVAAKDALYLVCIGIGMFATTYLYMVTWIRTSEVAAKRIRERYLQAILRQDVAFFDTVGAGEVATRIQTDTHLVQLGISEKVPVAVSFMGAFVAGFILAFVRNWKLALACASIVPCIAITGGLMNFFISKLKLATLGHVAESGSLAEEVISTIRTAQAFGTQHKLAGMYDVHIERAHSLDKKMAVINGLGLGVFFFVIYSAYGLAFSFGTTLLLRGEVDVGVIVNVFLAILIGSFSLAMLAPELTAISNARGAASKLFATIDRVPPIDSASPDGLKPHRDSIKGEIVVEDVRFNYPSRPDVPILKGVTLTFPPGKTAALVGASGSGKSTIVALVERFYDPLEGRVLLDGTDIRELNVKWLRSQIGLVSQEPTLFATTIRGNVEHGLIGTGMENLPDEERFAKVKEACIKANADGFISALPDGYDTLVGERGFLLSGGQKQRIAIARAIVSDPKVLLLDEATSALDTQSEGVVQNALDKASKGRTTITIAHRLSTIKDAETIFVMGDGQVLEQGTHAELLRDTEGPYAKLVAAQKLREQQMQENEINTSGTNTPLPPSYGGPTQSGEHGLESDPAAMMKARMKAQADKEKQIEEEAAKEKPLGRTDTSKSLASEILKQRLAAEAGDGKGEKEYGMWYILRRMAIINKDSWKHYVLGFTAAACTGMVYPAFGIVYGRAMEAFQSTGRELRVKGDRAALWFFLIAIASTIAIQLQNMAFMRTAGDLSFRLRHLGFRAILRQDIAYFDDEKHSTGSLTSSLSQNPEKISGLAGVTLGAIVQAIVTVIGGSVIGLAYGWKLALVGIACIPFVISAGYVRLRVVVMKDQINKHAHEDSAQLACEAAGAIKTVASLTREEDCLRLYSKSLEEPLRVSNRSAFNSTFWFALSQSMVFFVIALVFWYGSRLVASLEYNTFQFFVCLMSVTFGGVQAGNVFAFVPDISESHIAGSNLVALFDSTPEVDSESTEGKKIEKVRGRIEVKDVHFRYPTRPGVRVLRHFNLTVEPGTHVALVGASGSGKSTIIQLIERFYDPLAGEVVVDGENIADLNVQEYRKNLALVSQEPTLYAGTVRFNILLGATKPVEEVTQQEIEAACRDANILDFINSLPDGFETEVGGKGSQLSGGQKQRIAIARALLRNPSILLLDEATSALDSNSERVVQDALDRAAKGRTTISIAHRLASIQKCDKIHFVSEGRIVESGTHDELLRLNGKYAEYVLLQDLSGQAA</sequence>
<comment type="similarity">
    <text evidence="2">Belongs to the ABC transporter superfamily. ABCB family. Multidrug resistance exporter (TC 3.A.1.201) subfamily.</text>
</comment>
<dbReference type="SMART" id="SM00382">
    <property type="entry name" value="AAA"/>
    <property type="match status" value="2"/>
</dbReference>
<dbReference type="FunFam" id="1.20.1560.10:FF:000102">
    <property type="entry name" value="ABC multidrug transporter Mdr1"/>
    <property type="match status" value="1"/>
</dbReference>
<feature type="transmembrane region" description="Helical" evidence="9">
    <location>
        <begin position="181"/>
        <end position="203"/>
    </location>
</feature>
<evidence type="ECO:0000256" key="9">
    <source>
        <dbReference type="SAM" id="Phobius"/>
    </source>
</evidence>
<feature type="domain" description="ABC transmembrane type-1" evidence="11">
    <location>
        <begin position="827"/>
        <end position="1113"/>
    </location>
</feature>
<dbReference type="SUPFAM" id="SSF90123">
    <property type="entry name" value="ABC transporter transmembrane region"/>
    <property type="match status" value="2"/>
</dbReference>
<feature type="transmembrane region" description="Helical" evidence="9">
    <location>
        <begin position="1052"/>
        <end position="1073"/>
    </location>
</feature>
<dbReference type="GO" id="GO:0016887">
    <property type="term" value="F:ATP hydrolysis activity"/>
    <property type="evidence" value="ECO:0007669"/>
    <property type="project" value="InterPro"/>
</dbReference>
<dbReference type="Gene3D" id="3.40.50.300">
    <property type="entry name" value="P-loop containing nucleotide triphosphate hydrolases"/>
    <property type="match status" value="2"/>
</dbReference>
<evidence type="ECO:0000313" key="13">
    <source>
        <dbReference type="Proteomes" id="UP000007148"/>
    </source>
</evidence>
<name>G4TWW7_SERID</name>
<dbReference type="PANTHER" id="PTHR43394">
    <property type="entry name" value="ATP-DEPENDENT PERMEASE MDL1, MITOCHONDRIAL"/>
    <property type="match status" value="1"/>
</dbReference>
<dbReference type="EMBL" id="CAFZ01000526">
    <property type="protein sequence ID" value="CCA75810.1"/>
    <property type="molecule type" value="Genomic_DNA"/>
</dbReference>
<evidence type="ECO:0000259" key="10">
    <source>
        <dbReference type="PROSITE" id="PS50893"/>
    </source>
</evidence>
<feature type="transmembrane region" description="Helical" evidence="9">
    <location>
        <begin position="358"/>
        <end position="376"/>
    </location>
</feature>
<feature type="transmembrane region" description="Helical" evidence="9">
    <location>
        <begin position="823"/>
        <end position="848"/>
    </location>
</feature>
<evidence type="ECO:0000256" key="7">
    <source>
        <dbReference type="ARBA" id="ARBA00023136"/>
    </source>
</evidence>
<dbReference type="PANTHER" id="PTHR43394:SF1">
    <property type="entry name" value="ATP-BINDING CASSETTE SUB-FAMILY B MEMBER 10, MITOCHONDRIAL"/>
    <property type="match status" value="1"/>
</dbReference>
<dbReference type="Pfam" id="PF00005">
    <property type="entry name" value="ABC_tran"/>
    <property type="match status" value="2"/>
</dbReference>
<feature type="region of interest" description="Disordered" evidence="8">
    <location>
        <begin position="1"/>
        <end position="77"/>
    </location>
</feature>
<feature type="domain" description="ABC transporter" evidence="10">
    <location>
        <begin position="460"/>
        <end position="705"/>
    </location>
</feature>
<dbReference type="SUPFAM" id="SSF52540">
    <property type="entry name" value="P-loop containing nucleoside triphosphate hydrolases"/>
    <property type="match status" value="2"/>
</dbReference>
<dbReference type="InterPro" id="IPR017871">
    <property type="entry name" value="ABC_transporter-like_CS"/>
</dbReference>
<dbReference type="InParanoid" id="G4TWW7"/>
<dbReference type="InterPro" id="IPR003439">
    <property type="entry name" value="ABC_transporter-like_ATP-bd"/>
</dbReference>
<feature type="transmembrane region" description="Helical" evidence="9">
    <location>
        <begin position="280"/>
        <end position="302"/>
    </location>
</feature>
<dbReference type="STRING" id="1109443.G4TWW7"/>
<feature type="transmembrane region" description="Helical" evidence="9">
    <location>
        <begin position="941"/>
        <end position="964"/>
    </location>
</feature>
<feature type="transmembrane region" description="Helical" evidence="9">
    <location>
        <begin position="868"/>
        <end position="890"/>
    </location>
</feature>
<protein>
    <submittedName>
        <fullName evidence="12">Probable Leptomycin B resistance protein pmd1</fullName>
    </submittedName>
</protein>
<keyword evidence="6 9" id="KW-1133">Transmembrane helix</keyword>
<evidence type="ECO:0000259" key="11">
    <source>
        <dbReference type="PROSITE" id="PS50929"/>
    </source>
</evidence>
<dbReference type="GO" id="GO:0015421">
    <property type="term" value="F:ABC-type oligopeptide transporter activity"/>
    <property type="evidence" value="ECO:0007669"/>
    <property type="project" value="TreeGrafter"/>
</dbReference>
<feature type="compositionally biased region" description="Low complexity" evidence="8">
    <location>
        <begin position="62"/>
        <end position="75"/>
    </location>
</feature>
<keyword evidence="4" id="KW-0547">Nucleotide-binding</keyword>
<feature type="domain" description="ABC transporter" evidence="10">
    <location>
        <begin position="1148"/>
        <end position="1388"/>
    </location>
</feature>
<accession>G4TWW7</accession>
<dbReference type="InterPro" id="IPR011527">
    <property type="entry name" value="ABC1_TM_dom"/>
</dbReference>
<dbReference type="FunFam" id="3.40.50.300:FF:000251">
    <property type="entry name" value="ABC transporter B family member 19"/>
    <property type="match status" value="1"/>
</dbReference>
<dbReference type="FunCoup" id="G4TWW7">
    <property type="interactions" value="16"/>
</dbReference>
<feature type="transmembrane region" description="Helical" evidence="9">
    <location>
        <begin position="970"/>
        <end position="989"/>
    </location>
</feature>
<dbReference type="GO" id="GO:0005743">
    <property type="term" value="C:mitochondrial inner membrane"/>
    <property type="evidence" value="ECO:0007669"/>
    <property type="project" value="TreeGrafter"/>
</dbReference>
<dbReference type="Gene3D" id="1.20.1560.10">
    <property type="entry name" value="ABC transporter type 1, transmembrane domain"/>
    <property type="match status" value="1"/>
</dbReference>
<feature type="compositionally biased region" description="Basic and acidic residues" evidence="8">
    <location>
        <begin position="757"/>
        <end position="780"/>
    </location>
</feature>
<dbReference type="eggNOG" id="KOG0055">
    <property type="taxonomic scope" value="Eukaryota"/>
</dbReference>
<dbReference type="CDD" id="cd18577">
    <property type="entry name" value="ABC_6TM_Pgp_ABCB1_D1_like"/>
    <property type="match status" value="1"/>
</dbReference>
<dbReference type="Proteomes" id="UP000007148">
    <property type="component" value="Unassembled WGS sequence"/>
</dbReference>
<dbReference type="PROSITE" id="PS50929">
    <property type="entry name" value="ABC_TM1F"/>
    <property type="match status" value="2"/>
</dbReference>
<evidence type="ECO:0000256" key="3">
    <source>
        <dbReference type="ARBA" id="ARBA00022692"/>
    </source>
</evidence>
<dbReference type="OMA" id="GFGQEEQ"/>
<organism evidence="12 13">
    <name type="scientific">Serendipita indica (strain DSM 11827)</name>
    <name type="common">Root endophyte fungus</name>
    <name type="synonym">Piriformospora indica</name>
    <dbReference type="NCBI Taxonomy" id="1109443"/>
    <lineage>
        <taxon>Eukaryota</taxon>
        <taxon>Fungi</taxon>
        <taxon>Dikarya</taxon>
        <taxon>Basidiomycota</taxon>
        <taxon>Agaricomycotina</taxon>
        <taxon>Agaricomycetes</taxon>
        <taxon>Sebacinales</taxon>
        <taxon>Serendipitaceae</taxon>
        <taxon>Serendipita</taxon>
    </lineage>
</organism>
<evidence type="ECO:0000256" key="1">
    <source>
        <dbReference type="ARBA" id="ARBA00004141"/>
    </source>
</evidence>
<reference evidence="12 13" key="1">
    <citation type="journal article" date="2011" name="PLoS Pathog.">
        <title>Endophytic Life Strategies Decoded by Genome and Transcriptome Analyses of the Mutualistic Root Symbiont Piriformospora indica.</title>
        <authorList>
            <person name="Zuccaro A."/>
            <person name="Lahrmann U."/>
            <person name="Guldener U."/>
            <person name="Langen G."/>
            <person name="Pfiffi S."/>
            <person name="Biedenkopf D."/>
            <person name="Wong P."/>
            <person name="Samans B."/>
            <person name="Grimm C."/>
            <person name="Basiewicz M."/>
            <person name="Murat C."/>
            <person name="Martin F."/>
            <person name="Kogel K.H."/>
        </authorList>
    </citation>
    <scope>NUCLEOTIDE SEQUENCE [LARGE SCALE GENOMIC DNA]</scope>
    <source>
        <strain evidence="12 13">DSM 11827</strain>
    </source>
</reference>
<feature type="transmembrane region" description="Helical" evidence="9">
    <location>
        <begin position="256"/>
        <end position="274"/>
    </location>
</feature>
<dbReference type="InterPro" id="IPR039421">
    <property type="entry name" value="Type_1_exporter"/>
</dbReference>
<dbReference type="CDD" id="cd03249">
    <property type="entry name" value="ABC_MTABC3_MDL1_MDL2"/>
    <property type="match status" value="2"/>
</dbReference>
<feature type="transmembrane region" description="Helical" evidence="9">
    <location>
        <begin position="1085"/>
        <end position="1108"/>
    </location>
</feature>
<dbReference type="InterPro" id="IPR003593">
    <property type="entry name" value="AAA+_ATPase"/>
</dbReference>
<keyword evidence="3 9" id="KW-0812">Transmembrane</keyword>
<evidence type="ECO:0000256" key="4">
    <source>
        <dbReference type="ARBA" id="ARBA00022741"/>
    </source>
</evidence>
<keyword evidence="7 9" id="KW-0472">Membrane</keyword>
<feature type="domain" description="ABC transmembrane type-1" evidence="11">
    <location>
        <begin position="116"/>
        <end position="423"/>
    </location>
</feature>
<dbReference type="PROSITE" id="PS00211">
    <property type="entry name" value="ABC_TRANSPORTER_1"/>
    <property type="match status" value="2"/>
</dbReference>
<dbReference type="GO" id="GO:0005524">
    <property type="term" value="F:ATP binding"/>
    <property type="evidence" value="ECO:0007669"/>
    <property type="project" value="UniProtKB-KW"/>
</dbReference>
<feature type="transmembrane region" description="Helical" evidence="9">
    <location>
        <begin position="396"/>
        <end position="415"/>
    </location>
</feature>
<feature type="transmembrane region" description="Helical" evidence="9">
    <location>
        <begin position="112"/>
        <end position="132"/>
    </location>
</feature>
<gene>
    <name evidence="12" type="ORF">PIIN_09798</name>
</gene>
<dbReference type="FunFam" id="3.40.50.300:FF:000916">
    <property type="entry name" value="ABC transporter B family member 9"/>
    <property type="match status" value="1"/>
</dbReference>
<dbReference type="InterPro" id="IPR027417">
    <property type="entry name" value="P-loop_NTPase"/>
</dbReference>
<dbReference type="OrthoDB" id="6500128at2759"/>
<dbReference type="GO" id="GO:0090374">
    <property type="term" value="P:oligopeptide export from mitochondrion"/>
    <property type="evidence" value="ECO:0007669"/>
    <property type="project" value="TreeGrafter"/>
</dbReference>
<comment type="caution">
    <text evidence="12">The sequence shown here is derived from an EMBL/GenBank/DDBJ whole genome shotgun (WGS) entry which is preliminary data.</text>
</comment>
<feature type="compositionally biased region" description="Polar residues" evidence="8">
    <location>
        <begin position="16"/>
        <end position="30"/>
    </location>
</feature>
<dbReference type="HOGENOM" id="CLU_000604_17_2_1"/>
<keyword evidence="5" id="KW-0067">ATP-binding</keyword>
<dbReference type="Pfam" id="PF00664">
    <property type="entry name" value="ABC_membrane"/>
    <property type="match status" value="2"/>
</dbReference>
<dbReference type="PROSITE" id="PS50893">
    <property type="entry name" value="ABC_TRANSPORTER_2"/>
    <property type="match status" value="2"/>
</dbReference>
<evidence type="ECO:0000256" key="2">
    <source>
        <dbReference type="ARBA" id="ARBA00007577"/>
    </source>
</evidence>
<dbReference type="InterPro" id="IPR036640">
    <property type="entry name" value="ABC1_TM_sf"/>
</dbReference>
<keyword evidence="13" id="KW-1185">Reference proteome</keyword>
<feature type="compositionally biased region" description="Polar residues" evidence="8">
    <location>
        <begin position="715"/>
        <end position="726"/>
    </location>
</feature>
<evidence type="ECO:0000256" key="5">
    <source>
        <dbReference type="ARBA" id="ARBA00022840"/>
    </source>
</evidence>
<evidence type="ECO:0000256" key="8">
    <source>
        <dbReference type="SAM" id="MobiDB-lite"/>
    </source>
</evidence>
<proteinExistence type="inferred from homology"/>
<evidence type="ECO:0000313" key="12">
    <source>
        <dbReference type="EMBL" id="CCA75810.1"/>
    </source>
</evidence>
<evidence type="ECO:0000256" key="6">
    <source>
        <dbReference type="ARBA" id="ARBA00022989"/>
    </source>
</evidence>
<feature type="region of interest" description="Disordered" evidence="8">
    <location>
        <begin position="715"/>
        <end position="782"/>
    </location>
</feature>
<comment type="subcellular location">
    <subcellularLocation>
        <location evidence="1">Membrane</location>
        <topology evidence="1">Multi-pass membrane protein</topology>
    </subcellularLocation>
</comment>
<dbReference type="CDD" id="cd18578">
    <property type="entry name" value="ABC_6TM_Pgp_ABCB1_D2_like"/>
    <property type="match status" value="1"/>
</dbReference>